<dbReference type="PROSITE" id="PS50977">
    <property type="entry name" value="HTH_TETR_2"/>
    <property type="match status" value="1"/>
</dbReference>
<evidence type="ECO:0000259" key="3">
    <source>
        <dbReference type="PROSITE" id="PS50977"/>
    </source>
</evidence>
<keyword evidence="1 2" id="KW-0238">DNA-binding</keyword>
<dbReference type="GO" id="GO:0000976">
    <property type="term" value="F:transcription cis-regulatory region binding"/>
    <property type="evidence" value="ECO:0007669"/>
    <property type="project" value="TreeGrafter"/>
</dbReference>
<dbReference type="Pfam" id="PF00440">
    <property type="entry name" value="TetR_N"/>
    <property type="match status" value="1"/>
</dbReference>
<dbReference type="EMBL" id="LN868938">
    <property type="protein sequence ID" value="CRY74680.1"/>
    <property type="molecule type" value="Genomic_DNA"/>
</dbReference>
<evidence type="ECO:0000313" key="5">
    <source>
        <dbReference type="Proteomes" id="UP000057820"/>
    </source>
</evidence>
<gene>
    <name evidence="4" type="primary">acrR_3</name>
    <name evidence="4" type="ORF">ERS450000_00841</name>
</gene>
<dbReference type="PRINTS" id="PR00455">
    <property type="entry name" value="HTHTETR"/>
</dbReference>
<evidence type="ECO:0000313" key="4">
    <source>
        <dbReference type="EMBL" id="CRY74680.1"/>
    </source>
</evidence>
<feature type="domain" description="HTH tetR-type" evidence="3">
    <location>
        <begin position="9"/>
        <end position="69"/>
    </location>
</feature>
<dbReference type="Proteomes" id="UP000057820">
    <property type="component" value="Chromosome 1"/>
</dbReference>
<dbReference type="SUPFAM" id="SSF46689">
    <property type="entry name" value="Homeodomain-like"/>
    <property type="match status" value="1"/>
</dbReference>
<accession>A0A0H5NFJ9</accession>
<dbReference type="PANTHER" id="PTHR30055:SF226">
    <property type="entry name" value="HTH-TYPE TRANSCRIPTIONAL REGULATOR PKSA"/>
    <property type="match status" value="1"/>
</dbReference>
<name>A0A0H5NFJ9_NOCFR</name>
<dbReference type="InterPro" id="IPR001647">
    <property type="entry name" value="HTH_TetR"/>
</dbReference>
<dbReference type="PANTHER" id="PTHR30055">
    <property type="entry name" value="HTH-TYPE TRANSCRIPTIONAL REGULATOR RUTR"/>
    <property type="match status" value="1"/>
</dbReference>
<dbReference type="AlphaFoldDB" id="A0A0H5NFJ9"/>
<dbReference type="InterPro" id="IPR050109">
    <property type="entry name" value="HTH-type_TetR-like_transc_reg"/>
</dbReference>
<feature type="DNA-binding region" description="H-T-H motif" evidence="2">
    <location>
        <begin position="32"/>
        <end position="51"/>
    </location>
</feature>
<organism evidence="4 5">
    <name type="scientific">Nocardia farcinica</name>
    <dbReference type="NCBI Taxonomy" id="37329"/>
    <lineage>
        <taxon>Bacteria</taxon>
        <taxon>Bacillati</taxon>
        <taxon>Actinomycetota</taxon>
        <taxon>Actinomycetes</taxon>
        <taxon>Mycobacteriales</taxon>
        <taxon>Nocardiaceae</taxon>
        <taxon>Nocardia</taxon>
    </lineage>
</organism>
<dbReference type="KEGG" id="nfr:ERS450000_00841"/>
<reference evidence="5" key="1">
    <citation type="submission" date="2015-03" db="EMBL/GenBank/DDBJ databases">
        <authorList>
            <consortium name="Pathogen Informatics"/>
        </authorList>
    </citation>
    <scope>NUCLEOTIDE SEQUENCE [LARGE SCALE GENOMIC DNA]</scope>
    <source>
        <strain evidence="5">NCTC11134</strain>
    </source>
</reference>
<evidence type="ECO:0000256" key="1">
    <source>
        <dbReference type="ARBA" id="ARBA00023125"/>
    </source>
</evidence>
<dbReference type="InterPro" id="IPR009057">
    <property type="entry name" value="Homeodomain-like_sf"/>
</dbReference>
<evidence type="ECO:0000256" key="2">
    <source>
        <dbReference type="PROSITE-ProRule" id="PRU00335"/>
    </source>
</evidence>
<protein>
    <submittedName>
        <fullName evidence="4">Potential acrAB operon repressor</fullName>
    </submittedName>
</protein>
<sequence>MTTRAEQKRATRQRILDAAAALLADRGYAALSTLAVQQAAGVSRGALLHHFPTSHDLTAALVAHLVTLNEAATRAEVAALGPADPIERTLTALSRTFARAPARAEQELWSAARTDPALAAVLRAAERAAGRDLVRVVDDLFGPDITAHPRYPAIRDLTITILRGVSAARPLRESSRAETATLAHWADTIRLLLGTVE</sequence>
<dbReference type="GO" id="GO:0003700">
    <property type="term" value="F:DNA-binding transcription factor activity"/>
    <property type="evidence" value="ECO:0007669"/>
    <property type="project" value="TreeGrafter"/>
</dbReference>
<dbReference type="RefSeq" id="WP_060590632.1">
    <property type="nucleotide sequence ID" value="NZ_CP031418.1"/>
</dbReference>
<dbReference type="Gene3D" id="1.10.357.10">
    <property type="entry name" value="Tetracycline Repressor, domain 2"/>
    <property type="match status" value="1"/>
</dbReference>
<proteinExistence type="predicted"/>